<comment type="caution">
    <text evidence="3">The sequence shown here is derived from an EMBL/GenBank/DDBJ whole genome shotgun (WGS) entry which is preliminary data.</text>
</comment>
<feature type="region of interest" description="Disordered" evidence="1">
    <location>
        <begin position="1"/>
        <end position="117"/>
    </location>
</feature>
<dbReference type="AlphaFoldDB" id="A0A9C7UQA4"/>
<dbReference type="SUPFAM" id="SSF46689">
    <property type="entry name" value="Homeodomain-like"/>
    <property type="match status" value="1"/>
</dbReference>
<feature type="compositionally biased region" description="Polar residues" evidence="1">
    <location>
        <begin position="97"/>
        <end position="107"/>
    </location>
</feature>
<feature type="compositionally biased region" description="Basic and acidic residues" evidence="1">
    <location>
        <begin position="81"/>
        <end position="96"/>
    </location>
</feature>
<feature type="compositionally biased region" description="Polar residues" evidence="1">
    <location>
        <begin position="177"/>
        <end position="186"/>
    </location>
</feature>
<dbReference type="EMBL" id="BQMJ01000027">
    <property type="protein sequence ID" value="GJQ11754.1"/>
    <property type="molecule type" value="Genomic_DNA"/>
</dbReference>
<sequence length="472" mass="54108">MEEKERYKEGVDHPGAKTTPAKDHEHEQQQELGDTQENTTKDTKGQQTIEDNALEDHLLDEESNLIPGRRKNDQAENEQQEITRGEEIEEGKDRNFKQQTQLRSSEVGNRKDLVSENGLLKGQLQRLKREYREVRQRYDKLKQRSRGERKVLRKYRRLLIGAFETDNLAMFREESSVDPQSLSAPSESPVEEANSEKLQLDIDNPALVDPLRTDEELERGKQSDFFNDNMEHELSPEGLLDYQREKQNANMEKSMDLGSASASAAAATHGQGTAAAAAAAAVASCSVEPSSSEVAKNKRKRDFVSSKDSSWSSEPQSSSSTTSKIGLENYHPEEEYPKEEEEDPRPNLEGDYSRFTNTGNEGVESKRGRHSIWKPEEERLFDEGFHRYGCRWKLIQENLLPQKSRQQIQSHGTYLLRQGRLRKHQAGRHKKLGRDGTRRDDKRNSRNERNVLKNANDESSRPVRQYDVESVT</sequence>
<feature type="compositionally biased region" description="Basic residues" evidence="1">
    <location>
        <begin position="419"/>
        <end position="432"/>
    </location>
</feature>
<feature type="region of interest" description="Disordered" evidence="1">
    <location>
        <begin position="174"/>
        <end position="196"/>
    </location>
</feature>
<dbReference type="Gene3D" id="1.10.10.60">
    <property type="entry name" value="Homeodomain-like"/>
    <property type="match status" value="1"/>
</dbReference>
<reference evidence="3" key="2">
    <citation type="submission" date="2022-01" db="EMBL/GenBank/DDBJ databases">
        <authorList>
            <person name="Hirooka S."/>
            <person name="Miyagishima S.Y."/>
        </authorList>
    </citation>
    <scope>NUCLEOTIDE SEQUENCE</scope>
    <source>
        <strain evidence="3">NBRC 102759</strain>
    </source>
</reference>
<name>A0A9C7UQA4_9RHOD</name>
<dbReference type="SMART" id="SM00717">
    <property type="entry name" value="SANT"/>
    <property type="match status" value="1"/>
</dbReference>
<organism evidence="3 4">
    <name type="scientific">Galdieria partita</name>
    <dbReference type="NCBI Taxonomy" id="83374"/>
    <lineage>
        <taxon>Eukaryota</taxon>
        <taxon>Rhodophyta</taxon>
        <taxon>Bangiophyceae</taxon>
        <taxon>Galdieriales</taxon>
        <taxon>Galdieriaceae</taxon>
        <taxon>Galdieria</taxon>
    </lineage>
</organism>
<reference evidence="3" key="1">
    <citation type="journal article" date="2022" name="Proc. Natl. Acad. Sci. U.S.A.">
        <title>Life cycle and functional genomics of the unicellular red alga Galdieria for elucidating algal and plant evolution and industrial use.</title>
        <authorList>
            <person name="Hirooka S."/>
            <person name="Itabashi T."/>
            <person name="Ichinose T.M."/>
            <person name="Onuma R."/>
            <person name="Fujiwara T."/>
            <person name="Yamashita S."/>
            <person name="Jong L.W."/>
            <person name="Tomita R."/>
            <person name="Iwane A.H."/>
            <person name="Miyagishima S.Y."/>
        </authorList>
    </citation>
    <scope>NUCLEOTIDE SEQUENCE</scope>
    <source>
        <strain evidence="3">NBRC 102759</strain>
    </source>
</reference>
<feature type="compositionally biased region" description="Basic and acidic residues" evidence="1">
    <location>
        <begin position="1"/>
        <end position="29"/>
    </location>
</feature>
<feature type="compositionally biased region" description="Basic and acidic residues" evidence="1">
    <location>
        <begin position="433"/>
        <end position="472"/>
    </location>
</feature>
<feature type="compositionally biased region" description="Low complexity" evidence="1">
    <location>
        <begin position="306"/>
        <end position="323"/>
    </location>
</feature>
<keyword evidence="4" id="KW-1185">Reference proteome</keyword>
<accession>A0A9C7UQA4</accession>
<dbReference type="OrthoDB" id="21357at2759"/>
<feature type="region of interest" description="Disordered" evidence="1">
    <location>
        <begin position="217"/>
        <end position="369"/>
    </location>
</feature>
<evidence type="ECO:0000313" key="3">
    <source>
        <dbReference type="EMBL" id="GJQ11754.1"/>
    </source>
</evidence>
<protein>
    <recommendedName>
        <fullName evidence="2">Myb-like domain-containing protein</fullName>
    </recommendedName>
</protein>
<feature type="compositionally biased region" description="Low complexity" evidence="1">
    <location>
        <begin position="258"/>
        <end position="294"/>
    </location>
</feature>
<evidence type="ECO:0000313" key="4">
    <source>
        <dbReference type="Proteomes" id="UP001061958"/>
    </source>
</evidence>
<evidence type="ECO:0000256" key="1">
    <source>
        <dbReference type="SAM" id="MobiDB-lite"/>
    </source>
</evidence>
<feature type="region of interest" description="Disordered" evidence="1">
    <location>
        <begin position="418"/>
        <end position="472"/>
    </location>
</feature>
<dbReference type="InterPro" id="IPR009057">
    <property type="entry name" value="Homeodomain-like_sf"/>
</dbReference>
<proteinExistence type="predicted"/>
<feature type="domain" description="Myb-like" evidence="2">
    <location>
        <begin position="369"/>
        <end position="418"/>
    </location>
</feature>
<dbReference type="InterPro" id="IPR001005">
    <property type="entry name" value="SANT/Myb"/>
</dbReference>
<evidence type="ECO:0000259" key="2">
    <source>
        <dbReference type="SMART" id="SM00717"/>
    </source>
</evidence>
<gene>
    <name evidence="3" type="ORF">GpartN1_g3545.t1</name>
</gene>
<dbReference type="Proteomes" id="UP001061958">
    <property type="component" value="Unassembled WGS sequence"/>
</dbReference>
<dbReference type="Pfam" id="PF00249">
    <property type="entry name" value="Myb_DNA-binding"/>
    <property type="match status" value="1"/>
</dbReference>